<dbReference type="InterPro" id="IPR007237">
    <property type="entry name" value="CD20-like"/>
</dbReference>
<dbReference type="Pfam" id="PF04103">
    <property type="entry name" value="CD20"/>
    <property type="match status" value="1"/>
</dbReference>
<evidence type="ECO:0000313" key="9">
    <source>
        <dbReference type="Proteomes" id="UP000299084"/>
    </source>
</evidence>
<keyword evidence="9" id="KW-1185">Reference proteome</keyword>
<accession>A0A5N4DNE1</accession>
<dbReference type="PANTHER" id="PTHR23320">
    <property type="entry name" value="MEMBRANE-SPANNING 4-DOMAINS SUBFAMILY A MS4A -RELATED"/>
    <property type="match status" value="1"/>
</dbReference>
<feature type="transmembrane region" description="Helical" evidence="7">
    <location>
        <begin position="62"/>
        <end position="81"/>
    </location>
</feature>
<feature type="transmembrane region" description="Helical" evidence="7">
    <location>
        <begin position="31"/>
        <end position="50"/>
    </location>
</feature>
<dbReference type="GO" id="GO:0005886">
    <property type="term" value="C:plasma membrane"/>
    <property type="evidence" value="ECO:0007669"/>
    <property type="project" value="TreeGrafter"/>
</dbReference>
<feature type="compositionally biased region" description="Polar residues" evidence="6">
    <location>
        <begin position="165"/>
        <end position="175"/>
    </location>
</feature>
<gene>
    <name evidence="8" type="ORF">Cadr_000014394</name>
</gene>
<evidence type="ECO:0000256" key="1">
    <source>
        <dbReference type="ARBA" id="ARBA00004141"/>
    </source>
</evidence>
<evidence type="ECO:0000256" key="2">
    <source>
        <dbReference type="ARBA" id="ARBA00009565"/>
    </source>
</evidence>
<keyword evidence="3 7" id="KW-0812">Transmembrane</keyword>
<keyword evidence="4 7" id="KW-1133">Transmembrane helix</keyword>
<reference evidence="8 9" key="1">
    <citation type="journal article" date="2019" name="Mol. Ecol. Resour.">
        <title>Improving Illumina assemblies with Hi-C and long reads: an example with the North African dromedary.</title>
        <authorList>
            <person name="Elbers J.P."/>
            <person name="Rogers M.F."/>
            <person name="Perelman P.L."/>
            <person name="Proskuryakova A.A."/>
            <person name="Serdyukova N.A."/>
            <person name="Johnson W.E."/>
            <person name="Horin P."/>
            <person name="Corander J."/>
            <person name="Murphy D."/>
            <person name="Burger P.A."/>
        </authorList>
    </citation>
    <scope>NUCLEOTIDE SEQUENCE [LARGE SCALE GENOMIC DNA]</scope>
    <source>
        <strain evidence="8">Drom800</strain>
        <tissue evidence="8">Blood</tissue>
    </source>
</reference>
<dbReference type="InterPro" id="IPR030417">
    <property type="entry name" value="MS4A"/>
</dbReference>
<dbReference type="Proteomes" id="UP000299084">
    <property type="component" value="Unassembled WGS sequence"/>
</dbReference>
<feature type="compositionally biased region" description="Basic and acidic residues" evidence="6">
    <location>
        <begin position="150"/>
        <end position="163"/>
    </location>
</feature>
<evidence type="ECO:0000313" key="8">
    <source>
        <dbReference type="EMBL" id="KAB1272678.1"/>
    </source>
</evidence>
<protein>
    <submittedName>
        <fullName evidence="8">Membrane-spanning 4-domains subfamily A member 12</fullName>
    </submittedName>
</protein>
<organism evidence="8 9">
    <name type="scientific">Camelus dromedarius</name>
    <name type="common">Dromedary</name>
    <name type="synonym">Arabian camel</name>
    <dbReference type="NCBI Taxonomy" id="9838"/>
    <lineage>
        <taxon>Eukaryota</taxon>
        <taxon>Metazoa</taxon>
        <taxon>Chordata</taxon>
        <taxon>Craniata</taxon>
        <taxon>Vertebrata</taxon>
        <taxon>Euteleostomi</taxon>
        <taxon>Mammalia</taxon>
        <taxon>Eutheria</taxon>
        <taxon>Laurasiatheria</taxon>
        <taxon>Artiodactyla</taxon>
        <taxon>Tylopoda</taxon>
        <taxon>Camelidae</taxon>
        <taxon>Camelus</taxon>
    </lineage>
</organism>
<evidence type="ECO:0000256" key="4">
    <source>
        <dbReference type="ARBA" id="ARBA00022989"/>
    </source>
</evidence>
<comment type="subcellular location">
    <subcellularLocation>
        <location evidence="1">Membrane</location>
        <topology evidence="1">Multi-pass membrane protein</topology>
    </subcellularLocation>
</comment>
<sequence>MHIGFGIILGLMNVTYRNVLGFASLSFISGYPFWGGLSFIITGALCISACKQLSPSLIKSSLGMNIVSSVFVFIGVILLLVDVSINGQPNQDYWAVLAGKGISAMLIIFSILEFCLTCTTAYYASQAIINTNGMLAKHILNLADANIRSSPDRPIPEMEEKTLPETPSSSWRGSEHTVGQTLVSLRTRSAPSTLLGIGVAQAHQEPAVAVGDLRDLRSLRAGWVLGALVPQ</sequence>
<feature type="transmembrane region" description="Helical" evidence="7">
    <location>
        <begin position="101"/>
        <end position="124"/>
    </location>
</feature>
<evidence type="ECO:0000256" key="7">
    <source>
        <dbReference type="SAM" id="Phobius"/>
    </source>
</evidence>
<comment type="caution">
    <text evidence="8">The sequence shown here is derived from an EMBL/GenBank/DDBJ whole genome shotgun (WGS) entry which is preliminary data.</text>
</comment>
<evidence type="ECO:0000256" key="5">
    <source>
        <dbReference type="ARBA" id="ARBA00023136"/>
    </source>
</evidence>
<dbReference type="GO" id="GO:0007166">
    <property type="term" value="P:cell surface receptor signaling pathway"/>
    <property type="evidence" value="ECO:0007669"/>
    <property type="project" value="TreeGrafter"/>
</dbReference>
<evidence type="ECO:0000256" key="3">
    <source>
        <dbReference type="ARBA" id="ARBA00022692"/>
    </source>
</evidence>
<feature type="region of interest" description="Disordered" evidence="6">
    <location>
        <begin position="150"/>
        <end position="175"/>
    </location>
</feature>
<dbReference type="PANTHER" id="PTHR23320:SF72">
    <property type="entry name" value="MEMBRANE-SPANNING 4-DOMAINS SUBFAMILY A MEMBER 12"/>
    <property type="match status" value="1"/>
</dbReference>
<evidence type="ECO:0000256" key="6">
    <source>
        <dbReference type="SAM" id="MobiDB-lite"/>
    </source>
</evidence>
<dbReference type="STRING" id="9838.ENSCDRP00005017251"/>
<keyword evidence="5 7" id="KW-0472">Membrane</keyword>
<dbReference type="EMBL" id="JWIN03000010">
    <property type="protein sequence ID" value="KAB1272678.1"/>
    <property type="molecule type" value="Genomic_DNA"/>
</dbReference>
<name>A0A5N4DNE1_CAMDR</name>
<proteinExistence type="inferred from homology"/>
<comment type="similarity">
    <text evidence="2">Belongs to the MS4A family.</text>
</comment>
<dbReference type="AlphaFoldDB" id="A0A5N4DNE1"/>